<sequence length="238" mass="27244">MEETLKRLSSLSGGEVEIEKIRTPEGEIIKVINKNANAEGSALRFKLKYYGNKYVLDKVVDGSLDRLNDLVGKYLPGVNLWKDYVKAYKDSQLFQGKEATQKTMMDLHVSKKAAENYNQMSGIEGRELEVSPYKNAVPTGILTKPIESTLQAMGVAIKKTQAENYEWEYRKTAEIALRYKNAGLKYRNIIRETIREMADTTQGMNRVNMLNRYSQGDYKDQEARVRLYFNELFGEGVI</sequence>
<proteinExistence type="predicted"/>
<reference evidence="1 2" key="1">
    <citation type="submission" date="2016-04" db="EMBL/GenBank/DDBJ databases">
        <title>Complete genome sequence of Thermococcus siculi type strain RG-20.</title>
        <authorList>
            <person name="Oger P.M."/>
        </authorList>
    </citation>
    <scope>NUCLEOTIDE SEQUENCE [LARGE SCALE GENOMIC DNA]</scope>
    <source>
        <strain evidence="1 2">RG-20</strain>
    </source>
</reference>
<dbReference type="EMBL" id="CP015103">
    <property type="protein sequence ID" value="ASJ07705.1"/>
    <property type="molecule type" value="Genomic_DNA"/>
</dbReference>
<organism evidence="1 2">
    <name type="scientific">Thermococcus siculi</name>
    <dbReference type="NCBI Taxonomy" id="72803"/>
    <lineage>
        <taxon>Archaea</taxon>
        <taxon>Methanobacteriati</taxon>
        <taxon>Methanobacteriota</taxon>
        <taxon>Thermococci</taxon>
        <taxon>Thermococcales</taxon>
        <taxon>Thermococcaceae</taxon>
        <taxon>Thermococcus</taxon>
    </lineage>
</organism>
<dbReference type="Proteomes" id="UP000250125">
    <property type="component" value="Chromosome"/>
</dbReference>
<evidence type="ECO:0000313" key="1">
    <source>
        <dbReference type="EMBL" id="ASJ07705.1"/>
    </source>
</evidence>
<protein>
    <submittedName>
        <fullName evidence="1">Uncharacterized protein</fullName>
    </submittedName>
</protein>
<accession>A0A2Z2MJC6</accession>
<dbReference type="KEGG" id="tsl:A3L11_00030"/>
<gene>
    <name evidence="1" type="ORF">A3L11_00030</name>
</gene>
<name>A0A2Z2MJC6_9EURY</name>
<evidence type="ECO:0000313" key="2">
    <source>
        <dbReference type="Proteomes" id="UP000250125"/>
    </source>
</evidence>
<dbReference type="AlphaFoldDB" id="A0A2Z2MJC6"/>
<keyword evidence="2" id="KW-1185">Reference proteome</keyword>